<evidence type="ECO:0000256" key="7">
    <source>
        <dbReference type="ARBA" id="ARBA00022801"/>
    </source>
</evidence>
<evidence type="ECO:0000256" key="2">
    <source>
        <dbReference type="ARBA" id="ARBA00001967"/>
    </source>
</evidence>
<proteinExistence type="predicted"/>
<keyword evidence="9" id="KW-0464">Manganese</keyword>
<dbReference type="GO" id="GO:0046872">
    <property type="term" value="F:metal ion binding"/>
    <property type="evidence" value="ECO:0007669"/>
    <property type="project" value="UniProtKB-KW"/>
</dbReference>
<protein>
    <recommendedName>
        <fullName evidence="4">4'-phosphopantetheine phosphatase</fullName>
    </recommendedName>
    <alternativeName>
        <fullName evidence="11">Inactive pantothenic acid kinase 4</fullName>
    </alternativeName>
</protein>
<evidence type="ECO:0000313" key="14">
    <source>
        <dbReference type="EnsemblMetazoa" id="AAEL006648-PB"/>
    </source>
</evidence>
<evidence type="ECO:0000256" key="6">
    <source>
        <dbReference type="ARBA" id="ARBA00022723"/>
    </source>
</evidence>
<evidence type="ECO:0000256" key="1">
    <source>
        <dbReference type="ARBA" id="ARBA00001936"/>
    </source>
</evidence>
<comment type="function">
    <text evidence="12">Phosphatase which shows a preference for 4'-phosphopantetheine and its oxidatively damaged forms (sulfonate or S-sulfonate), providing strong indirect evidence that the phosphatase activity pre-empts damage in the coenzyme A (CoA) pathway. Hydrolyzing excess 4'-phosphopantetheine could constitute a directed overflow mechanism to prevent its oxidation to the S-sulfonate, sulfonate, or other forms. Hydrolyzing 4'-phosphopantetheine sulfonate or S-sulfonate would forestall their conversion to inactive forms of CoA and acyl carrier protein. May play a role in the physiological regulation of CoA intracellular levels.</text>
</comment>
<sequence>MCMFCSLLLFSFVKRTPSCSEFVELSLIMTSPIRFRLLQDVENYSPDTLDLSLDSEAKKYWFKCFNRLVLKFEQQAAKSQNGDPTAVDRAAKFRTYYLDQLEQLQQDNPSLDPKPLAIRDLLELNETSLRLFGFDDPWREQKKVENQASITKLSSRLDYIDQIEDTRAKWTEIIKGVLAGNMFDWGAQAVAQILENDASFGLEEALEQIQKRPWLIDCLDQWLDRTQGPPHKCATIFTDNSGIDIVLGILPLVRQFLLQKTKVLLCANKKPTLNDITEDELQDLIRQCCSKCAIINEAYEQGMLQIFGNEQNGPCLDFRLLTPELCDEILQSDLLIIVGMARALHTNLNAKFTCETLKLAVVKNEWLAKRLGGETFSVICKYENI</sequence>
<evidence type="ECO:0000256" key="10">
    <source>
        <dbReference type="ARBA" id="ARBA00029347"/>
    </source>
</evidence>
<organism evidence="14 15">
    <name type="scientific">Aedes aegypti</name>
    <name type="common">Yellowfever mosquito</name>
    <name type="synonym">Culex aegypti</name>
    <dbReference type="NCBI Taxonomy" id="7159"/>
    <lineage>
        <taxon>Eukaryota</taxon>
        <taxon>Metazoa</taxon>
        <taxon>Ecdysozoa</taxon>
        <taxon>Arthropoda</taxon>
        <taxon>Hexapoda</taxon>
        <taxon>Insecta</taxon>
        <taxon>Pterygota</taxon>
        <taxon>Neoptera</taxon>
        <taxon>Endopterygota</taxon>
        <taxon>Diptera</taxon>
        <taxon>Nematocera</taxon>
        <taxon>Culicoidea</taxon>
        <taxon>Culicidae</taxon>
        <taxon>Culicinae</taxon>
        <taxon>Aedini</taxon>
        <taxon>Aedes</taxon>
        <taxon>Stegomyia</taxon>
    </lineage>
</organism>
<dbReference type="InParanoid" id="A0A6I8TDB8"/>
<dbReference type="SUPFAM" id="SSF111321">
    <property type="entry name" value="AF1104-like"/>
    <property type="match status" value="1"/>
</dbReference>
<dbReference type="GO" id="GO:0005524">
    <property type="term" value="F:ATP binding"/>
    <property type="evidence" value="ECO:0007669"/>
    <property type="project" value="InterPro"/>
</dbReference>
<dbReference type="GO" id="GO:0004594">
    <property type="term" value="F:pantothenate kinase activity"/>
    <property type="evidence" value="ECO:0007669"/>
    <property type="project" value="TreeGrafter"/>
</dbReference>
<accession>A0A6I8TDB8</accession>
<reference evidence="14" key="2">
    <citation type="submission" date="2020-05" db="UniProtKB">
        <authorList>
            <consortium name="EnsemblMetazoa"/>
        </authorList>
    </citation>
    <scope>IDENTIFICATION</scope>
    <source>
        <strain evidence="14">LVP_AGWG</strain>
    </source>
</reference>
<comment type="cofactor">
    <cofactor evidence="1">
        <name>Mn(2+)</name>
        <dbReference type="ChEBI" id="CHEBI:29035"/>
    </cofactor>
</comment>
<evidence type="ECO:0000256" key="12">
    <source>
        <dbReference type="ARBA" id="ARBA00046055"/>
    </source>
</evidence>
<dbReference type="Pfam" id="PF01937">
    <property type="entry name" value="ARMT1-like_dom"/>
    <property type="match status" value="1"/>
</dbReference>
<keyword evidence="15" id="KW-1185">Reference proteome</keyword>
<dbReference type="AlphaFoldDB" id="A0A6I8TDB8"/>
<dbReference type="GO" id="GO:0005829">
    <property type="term" value="C:cytosol"/>
    <property type="evidence" value="ECO:0007669"/>
    <property type="project" value="TreeGrafter"/>
</dbReference>
<evidence type="ECO:0000259" key="13">
    <source>
        <dbReference type="Pfam" id="PF01937"/>
    </source>
</evidence>
<comment type="cofactor">
    <cofactor evidence="2">
        <name>Ni(2+)</name>
        <dbReference type="ChEBI" id="CHEBI:49786"/>
    </cofactor>
</comment>
<dbReference type="GO" id="GO:0005634">
    <property type="term" value="C:nucleus"/>
    <property type="evidence" value="ECO:0007669"/>
    <property type="project" value="TreeGrafter"/>
</dbReference>
<dbReference type="GO" id="GO:0015937">
    <property type="term" value="P:coenzyme A biosynthetic process"/>
    <property type="evidence" value="ECO:0007669"/>
    <property type="project" value="InterPro"/>
</dbReference>
<dbReference type="PANTHER" id="PTHR12280">
    <property type="entry name" value="PANTOTHENATE KINASE"/>
    <property type="match status" value="1"/>
</dbReference>
<comment type="subunit">
    <text evidence="3">Homodimer. Interacts with PKM.</text>
</comment>
<name>A0A6I8TDB8_AEDAE</name>
<keyword evidence="8" id="KW-0944">Nitration</keyword>
<dbReference type="Proteomes" id="UP000008820">
    <property type="component" value="Chromosome 3"/>
</dbReference>
<dbReference type="Gene3D" id="1.20.1700.10">
    <property type="entry name" value="AF1104-like"/>
    <property type="match status" value="1"/>
</dbReference>
<keyword evidence="6" id="KW-0479">Metal-binding</keyword>
<evidence type="ECO:0000256" key="3">
    <source>
        <dbReference type="ARBA" id="ARBA00011388"/>
    </source>
</evidence>
<dbReference type="EnsemblMetazoa" id="AAEL006648-RB">
    <property type="protein sequence ID" value="AAEL006648-PB"/>
    <property type="gene ID" value="AAEL006648"/>
</dbReference>
<evidence type="ECO:0000256" key="5">
    <source>
        <dbReference type="ARBA" id="ARBA00022596"/>
    </source>
</evidence>
<dbReference type="FunCoup" id="A0A6I8TDB8">
    <property type="interactions" value="640"/>
</dbReference>
<evidence type="ECO:0000256" key="11">
    <source>
        <dbReference type="ARBA" id="ARBA00032948"/>
    </source>
</evidence>
<reference evidence="14 15" key="1">
    <citation type="submission" date="2017-06" db="EMBL/GenBank/DDBJ databases">
        <title>Aedes aegypti genome working group (AGWG) sequencing and assembly.</title>
        <authorList>
            <consortium name="Aedes aegypti Genome Working Group (AGWG)"/>
            <person name="Matthews B.J."/>
        </authorList>
    </citation>
    <scope>NUCLEOTIDE SEQUENCE [LARGE SCALE GENOMIC DNA]</scope>
    <source>
        <strain evidence="14 15">LVP_AGWG</strain>
    </source>
</reference>
<evidence type="ECO:0000256" key="8">
    <source>
        <dbReference type="ARBA" id="ARBA00023074"/>
    </source>
</evidence>
<dbReference type="InterPro" id="IPR004567">
    <property type="entry name" value="Type_II_PanK"/>
</dbReference>
<evidence type="ECO:0000256" key="4">
    <source>
        <dbReference type="ARBA" id="ARBA00019490"/>
    </source>
</evidence>
<comment type="catalytic activity">
    <reaction evidence="10">
        <text>(R)-4'-phospho-S-sulfopantetheine + H2O = (R)-S-sulfopantetheine + phosphate</text>
        <dbReference type="Rhea" id="RHEA:68340"/>
        <dbReference type="ChEBI" id="CHEBI:15377"/>
        <dbReference type="ChEBI" id="CHEBI:43474"/>
        <dbReference type="ChEBI" id="CHEBI:177302"/>
        <dbReference type="ChEBI" id="CHEBI:177303"/>
    </reaction>
    <physiologicalReaction direction="left-to-right" evidence="10">
        <dbReference type="Rhea" id="RHEA:68341"/>
    </physiologicalReaction>
</comment>
<dbReference type="PIRSF" id="PIRSF030210">
    <property type="entry name" value="UCP030210"/>
    <property type="match status" value="1"/>
</dbReference>
<keyword evidence="5" id="KW-0533">Nickel</keyword>
<feature type="domain" description="Damage-control phosphatase ARMT1-like metal-binding" evidence="13">
    <location>
        <begin position="82"/>
        <end position="375"/>
    </location>
</feature>
<evidence type="ECO:0000256" key="9">
    <source>
        <dbReference type="ARBA" id="ARBA00023211"/>
    </source>
</evidence>
<dbReference type="Gene3D" id="3.40.50.10880">
    <property type="entry name" value="Uncharacterised protein PF01937, DUF89, domain 3"/>
    <property type="match status" value="1"/>
</dbReference>
<gene>
    <name evidence="14" type="primary">5568208</name>
</gene>
<dbReference type="InterPro" id="IPR016949">
    <property type="entry name" value="At2g17340"/>
</dbReference>
<dbReference type="InterPro" id="IPR035073">
    <property type="entry name" value="At2g17340_3_helix_bundle"/>
</dbReference>
<keyword evidence="7" id="KW-0378">Hydrolase</keyword>
<dbReference type="InterPro" id="IPR036075">
    <property type="entry name" value="ARMT-1-like_metal-bd_sf"/>
</dbReference>
<dbReference type="PANTHER" id="PTHR12280:SF35">
    <property type="entry name" value="4'-PHOSPHOPANTETHEINE PHOSPHATASE"/>
    <property type="match status" value="1"/>
</dbReference>
<dbReference type="InterPro" id="IPR002791">
    <property type="entry name" value="ARMT1-like_metal-bd"/>
</dbReference>
<dbReference type="GO" id="GO:0016787">
    <property type="term" value="F:hydrolase activity"/>
    <property type="evidence" value="ECO:0007669"/>
    <property type="project" value="UniProtKB-KW"/>
</dbReference>
<dbReference type="OrthoDB" id="498611at2759"/>
<evidence type="ECO:0000313" key="15">
    <source>
        <dbReference type="Proteomes" id="UP000008820"/>
    </source>
</evidence>